<feature type="domain" description="Multidrug resistance protein MdtA-like C-terminal permuted SH3" evidence="3">
    <location>
        <begin position="256"/>
        <end position="311"/>
    </location>
</feature>
<keyword evidence="2" id="KW-0175">Coiled coil</keyword>
<dbReference type="STRING" id="1860122.A9404_07910"/>
<dbReference type="AlphaFoldDB" id="A0A191ZHJ2"/>
<accession>A0A191ZHJ2</accession>
<dbReference type="Proteomes" id="UP000078596">
    <property type="component" value="Chromosome"/>
</dbReference>
<dbReference type="NCBIfam" id="TIGR01730">
    <property type="entry name" value="RND_mfp"/>
    <property type="match status" value="1"/>
</dbReference>
<protein>
    <recommendedName>
        <fullName evidence="3">Multidrug resistance protein MdtA-like C-terminal permuted SH3 domain-containing protein</fullName>
    </recommendedName>
</protein>
<feature type="coiled-coil region" evidence="2">
    <location>
        <begin position="113"/>
        <end position="140"/>
    </location>
</feature>
<comment type="similarity">
    <text evidence="1">Belongs to the membrane fusion protein (MFP) (TC 8.A.1) family.</text>
</comment>
<dbReference type="SUPFAM" id="SSF111369">
    <property type="entry name" value="HlyD-like secretion proteins"/>
    <property type="match status" value="1"/>
</dbReference>
<dbReference type="InterPro" id="IPR058627">
    <property type="entry name" value="MdtA-like_C"/>
</dbReference>
<dbReference type="PANTHER" id="PTHR30469:SF15">
    <property type="entry name" value="HLYD FAMILY OF SECRETION PROTEINS"/>
    <property type="match status" value="1"/>
</dbReference>
<dbReference type="Gene3D" id="1.10.287.470">
    <property type="entry name" value="Helix hairpin bin"/>
    <property type="match status" value="1"/>
</dbReference>
<keyword evidence="5" id="KW-1185">Reference proteome</keyword>
<dbReference type="Pfam" id="PF25967">
    <property type="entry name" value="RND-MFP_C"/>
    <property type="match status" value="1"/>
</dbReference>
<name>A0A191ZHJ2_9GAMM</name>
<reference evidence="4 5" key="1">
    <citation type="submission" date="2016-06" db="EMBL/GenBank/DDBJ databases">
        <title>Insight into the functional genes involving in sulfur oxidation in Pearl River water.</title>
        <authorList>
            <person name="Luo J."/>
            <person name="Tan X."/>
            <person name="Lin W."/>
        </authorList>
    </citation>
    <scope>NUCLEOTIDE SEQUENCE [LARGE SCALE GENOMIC DNA]</scope>
    <source>
        <strain evidence="4 5">LS2</strain>
    </source>
</reference>
<dbReference type="GO" id="GO:0015562">
    <property type="term" value="F:efflux transmembrane transporter activity"/>
    <property type="evidence" value="ECO:0007669"/>
    <property type="project" value="TreeGrafter"/>
</dbReference>
<dbReference type="Gene3D" id="2.40.30.170">
    <property type="match status" value="1"/>
</dbReference>
<dbReference type="PANTHER" id="PTHR30469">
    <property type="entry name" value="MULTIDRUG RESISTANCE PROTEIN MDTA"/>
    <property type="match status" value="1"/>
</dbReference>
<evidence type="ECO:0000313" key="4">
    <source>
        <dbReference type="EMBL" id="ANJ67318.1"/>
    </source>
</evidence>
<dbReference type="KEGG" id="haz:A9404_07910"/>
<evidence type="ECO:0000313" key="5">
    <source>
        <dbReference type="Proteomes" id="UP000078596"/>
    </source>
</evidence>
<gene>
    <name evidence="4" type="ORF">A9404_07910</name>
</gene>
<organism evidence="4 5">
    <name type="scientific">Halothiobacillus diazotrophicus</name>
    <dbReference type="NCBI Taxonomy" id="1860122"/>
    <lineage>
        <taxon>Bacteria</taxon>
        <taxon>Pseudomonadati</taxon>
        <taxon>Pseudomonadota</taxon>
        <taxon>Gammaproteobacteria</taxon>
        <taxon>Chromatiales</taxon>
        <taxon>Halothiobacillaceae</taxon>
        <taxon>Halothiobacillus</taxon>
    </lineage>
</organism>
<sequence>MVIADDEMPAGSVVVVRTTVTPTQSGYGAIRPVADVALTAQETGRITDFSILPGQLIKKDTVIGHLTGTTIEARRAEYRARLQQATAAETHAEQLLTIDRRTLSDQISTRQQLIGAEQALKRAQGERRVAQARLNELIRKTVVRSPIDGTVTTVEHVDGSLVRPGTVIARLAPIQNLHLTARFFDSPITPGMRGVFLPLGSHTPIAVRVTQVLPIDPRDGSRPALLRPIAATAPSDWVMGVAGRVELSRPPQSRMLVPTRALILDQGQWWVLLQTARGPQRQAVTIGHSQGDDTAVLSGLKAGDRVIVEQVYRLFHRDFAQRYQQPD</sequence>
<dbReference type="InterPro" id="IPR006143">
    <property type="entry name" value="RND_pump_MFP"/>
</dbReference>
<proteinExistence type="inferred from homology"/>
<dbReference type="Gene3D" id="2.40.50.100">
    <property type="match status" value="1"/>
</dbReference>
<evidence type="ECO:0000256" key="1">
    <source>
        <dbReference type="ARBA" id="ARBA00009477"/>
    </source>
</evidence>
<dbReference type="EMBL" id="CP016027">
    <property type="protein sequence ID" value="ANJ67318.1"/>
    <property type="molecule type" value="Genomic_DNA"/>
</dbReference>
<evidence type="ECO:0000256" key="2">
    <source>
        <dbReference type="SAM" id="Coils"/>
    </source>
</evidence>
<dbReference type="Gene3D" id="2.40.420.20">
    <property type="match status" value="1"/>
</dbReference>
<evidence type="ECO:0000259" key="3">
    <source>
        <dbReference type="Pfam" id="PF25967"/>
    </source>
</evidence>
<dbReference type="GO" id="GO:1990281">
    <property type="term" value="C:efflux pump complex"/>
    <property type="evidence" value="ECO:0007669"/>
    <property type="project" value="TreeGrafter"/>
</dbReference>